<keyword evidence="2" id="KW-0732">Signal</keyword>
<feature type="signal peptide" evidence="2">
    <location>
        <begin position="1"/>
        <end position="24"/>
    </location>
</feature>
<protein>
    <submittedName>
        <fullName evidence="4">High molecular weight rhoptry protein 3, putative</fullName>
    </submittedName>
</protein>
<dbReference type="Proteomes" id="UP000507163">
    <property type="component" value="Chromosome 4"/>
</dbReference>
<sequence length="895" mass="103923">MPTNSLTKLFLASLSTFSVSQVWGKDYFSGVLNQNLTDILKCNFISYYNSKPGEPDPNAFLDFVGEPEQFYWFVENYLSVPFTVPQHLSSNSGHNWKSCLKKKWVYEFLKEYEEPEVSYLASVLDKEQRHYYKDTFGDKEPVAKYTIFEVKEFDSYCLLPPFVKTNIRSKNSKENLSFQMDKTDYQTYLEVPDNKYAAMKHLSTNMEYGEKQEIVKAIVESNNENSFQLICPSYYIKIHYNTECKPNSNILTCIDDYIKNTCIDAVKNDEDPTICDHLLNLFNSLKDFQIESFQKFLTADELQLTKPRGGWTHPLFHTYSRKDYSNPKMKILPDAFKEFSSENPIFFSFSAEIPEKYSYVDNVSIYFKLRNYSSSSVFDTFQNIFSVFKKKTPAIAPVSVKEVSQDIDNFEFKAPKKPIQCIGVKKSLDLSIDVDIFKVASVEKICSVIDKYALTEDSDFNKVPTEKKMKKLDKLKKGFHIDCILVSTYVEGYNLIRQFLNLENVLSLIRYTSLYTHKFLKSVTTLKEHFLYGQKNAIGYAKSCGSAVLYIPSVMYRRNLYVPETFLSLYLGLSNLVSSNPSSPFFEYSIIDFLITYFNKGTKKFLYYFISIISILHINRYYYEQIYCHHNNHFDTLKSKMIHPDIVKGIMKKLRSILNKPKYSKMMELYKKLESETLFNYDEMAKILFEFDEFAQNKDVQEKAQKTIDEEEKPEVNTLEEMANYNEEWLPKLTRPTIPHDPYDEPNPNIKFDENVRSDGNLTLADRDKELELSLFKYIGSLPADKTASTTEDHTASPTEDHAASTTEDHAGSTTEDHAGSTTESQTDLAFDENVKPTDAEEMKTASKEHLNTLDTEDTNNDERRSSYTNEDDRSEISEPEFQHTAPEFYQDENL</sequence>
<feature type="compositionally biased region" description="Basic and acidic residues" evidence="1">
    <location>
        <begin position="861"/>
        <end position="877"/>
    </location>
</feature>
<accession>A0A1C6X6K8</accession>
<evidence type="ECO:0000256" key="1">
    <source>
        <dbReference type="SAM" id="MobiDB-lite"/>
    </source>
</evidence>
<dbReference type="Pfam" id="PF22808">
    <property type="entry name" value="RhopH3_C"/>
    <property type="match status" value="1"/>
</dbReference>
<feature type="compositionally biased region" description="Basic and acidic residues" evidence="1">
    <location>
        <begin position="833"/>
        <end position="852"/>
    </location>
</feature>
<evidence type="ECO:0000256" key="2">
    <source>
        <dbReference type="SAM" id="SignalP"/>
    </source>
</evidence>
<evidence type="ECO:0000313" key="5">
    <source>
        <dbReference type="Proteomes" id="UP000507163"/>
    </source>
</evidence>
<proteinExistence type="predicted"/>
<reference evidence="4 5" key="1">
    <citation type="submission" date="2016-08" db="EMBL/GenBank/DDBJ databases">
        <authorList>
            <consortium name="Pathogen Informatics"/>
        </authorList>
    </citation>
    <scope>NUCLEOTIDE SEQUENCE [LARGE SCALE GENOMIC DNA]</scope>
    <source>
        <strain evidence="4 5">AJ</strain>
    </source>
</reference>
<feature type="compositionally biased region" description="Basic and acidic residues" evidence="1">
    <location>
        <begin position="791"/>
        <end position="819"/>
    </location>
</feature>
<organism evidence="4 5">
    <name type="scientific">Plasmodium chabaudi chabaudi</name>
    <dbReference type="NCBI Taxonomy" id="31271"/>
    <lineage>
        <taxon>Eukaryota</taxon>
        <taxon>Sar</taxon>
        <taxon>Alveolata</taxon>
        <taxon>Apicomplexa</taxon>
        <taxon>Aconoidasida</taxon>
        <taxon>Haemosporida</taxon>
        <taxon>Plasmodiidae</taxon>
        <taxon>Plasmodium</taxon>
        <taxon>Plasmodium (Vinckeia)</taxon>
    </lineage>
</organism>
<feature type="domain" description="RhopH3 C-terminal" evidence="3">
    <location>
        <begin position="367"/>
        <end position="705"/>
    </location>
</feature>
<gene>
    <name evidence="4" type="primary">RhopH3</name>
    <name evidence="4" type="ORF">PCHAJ_000063500</name>
</gene>
<name>A0A1C6X6K8_PLACU</name>
<dbReference type="AlphaFoldDB" id="A0A1C6X6K8"/>
<feature type="chain" id="PRO_5008750315" evidence="2">
    <location>
        <begin position="25"/>
        <end position="895"/>
    </location>
</feature>
<evidence type="ECO:0000259" key="3">
    <source>
        <dbReference type="Pfam" id="PF22808"/>
    </source>
</evidence>
<dbReference type="EMBL" id="LT608170">
    <property type="protein sequence ID" value="SCL98605.1"/>
    <property type="molecule type" value="Genomic_DNA"/>
</dbReference>
<evidence type="ECO:0000313" key="4">
    <source>
        <dbReference type="EMBL" id="SCL98605.1"/>
    </source>
</evidence>
<feature type="region of interest" description="Disordered" evidence="1">
    <location>
        <begin position="786"/>
        <end position="895"/>
    </location>
</feature>
<dbReference type="InterPro" id="IPR054451">
    <property type="entry name" value="RhopH3_C"/>
</dbReference>